<organism evidence="8 9">
    <name type="scientific">Tetraparma gracilis</name>
    <dbReference type="NCBI Taxonomy" id="2962635"/>
    <lineage>
        <taxon>Eukaryota</taxon>
        <taxon>Sar</taxon>
        <taxon>Stramenopiles</taxon>
        <taxon>Ochrophyta</taxon>
        <taxon>Bolidophyceae</taxon>
        <taxon>Parmales</taxon>
        <taxon>Triparmaceae</taxon>
        <taxon>Tetraparma</taxon>
    </lineage>
</organism>
<feature type="compositionally biased region" description="Basic and acidic residues" evidence="7">
    <location>
        <begin position="237"/>
        <end position="246"/>
    </location>
</feature>
<dbReference type="PANTHER" id="PTHR11266">
    <property type="entry name" value="PEROXISOMAL MEMBRANE PROTEIN 2, PXMP2 MPV17"/>
    <property type="match status" value="1"/>
</dbReference>
<evidence type="ECO:0000256" key="6">
    <source>
        <dbReference type="RuleBase" id="RU363053"/>
    </source>
</evidence>
<evidence type="ECO:0000313" key="9">
    <source>
        <dbReference type="Proteomes" id="UP001165060"/>
    </source>
</evidence>
<proteinExistence type="inferred from homology"/>
<evidence type="ECO:0000256" key="1">
    <source>
        <dbReference type="ARBA" id="ARBA00004141"/>
    </source>
</evidence>
<evidence type="ECO:0000313" key="8">
    <source>
        <dbReference type="EMBL" id="GMI26050.1"/>
    </source>
</evidence>
<comment type="subcellular location">
    <subcellularLocation>
        <location evidence="1">Membrane</location>
        <topology evidence="1">Multi-pass membrane protein</topology>
    </subcellularLocation>
</comment>
<sequence>MFSGYVRLLKSNPISVNLGSAFVIATTGDLIAQQVEHDSLPPPPHPPASPPAPHSPDLHRTLEMVSWSIFGLTPINMLQQGFVAERLWPVWSPASVAAKVLLCVVVAPVNNSVFFGFKEGYTALRDHLLFEAPAPTLSSWSASASREIEGKLWDTVLMSWQGWTGVNFVNFYFVPNHGRHLFTSFFAVGWMSYLSYKGHAKLRDQVPPYATFWGASCTTRPSTSERLALPSRANGSSHEDSPAELS</sequence>
<evidence type="ECO:0000256" key="3">
    <source>
        <dbReference type="ARBA" id="ARBA00022692"/>
    </source>
</evidence>
<keyword evidence="5" id="KW-0472">Membrane</keyword>
<evidence type="ECO:0000256" key="2">
    <source>
        <dbReference type="ARBA" id="ARBA00006824"/>
    </source>
</evidence>
<keyword evidence="9" id="KW-1185">Reference proteome</keyword>
<comment type="caution">
    <text evidence="8">The sequence shown here is derived from an EMBL/GenBank/DDBJ whole genome shotgun (WGS) entry which is preliminary data.</text>
</comment>
<reference evidence="8 9" key="1">
    <citation type="journal article" date="2023" name="Commun. Biol.">
        <title>Genome analysis of Parmales, the sister group of diatoms, reveals the evolutionary specialization of diatoms from phago-mixotrophs to photoautotrophs.</title>
        <authorList>
            <person name="Ban H."/>
            <person name="Sato S."/>
            <person name="Yoshikawa S."/>
            <person name="Yamada K."/>
            <person name="Nakamura Y."/>
            <person name="Ichinomiya M."/>
            <person name="Sato N."/>
            <person name="Blanc-Mathieu R."/>
            <person name="Endo H."/>
            <person name="Kuwata A."/>
            <person name="Ogata H."/>
        </authorList>
    </citation>
    <scope>NUCLEOTIDE SEQUENCE [LARGE SCALE GENOMIC DNA]</scope>
</reference>
<evidence type="ECO:0000256" key="7">
    <source>
        <dbReference type="SAM" id="MobiDB-lite"/>
    </source>
</evidence>
<feature type="region of interest" description="Disordered" evidence="7">
    <location>
        <begin position="36"/>
        <end position="55"/>
    </location>
</feature>
<dbReference type="Proteomes" id="UP001165060">
    <property type="component" value="Unassembled WGS sequence"/>
</dbReference>
<dbReference type="Pfam" id="PF04117">
    <property type="entry name" value="Mpv17_PMP22"/>
    <property type="match status" value="1"/>
</dbReference>
<keyword evidence="3" id="KW-0812">Transmembrane</keyword>
<feature type="compositionally biased region" description="Pro residues" evidence="7">
    <location>
        <begin position="40"/>
        <end position="54"/>
    </location>
</feature>
<protein>
    <submittedName>
        <fullName evidence="8">Uncharacterized protein</fullName>
    </submittedName>
</protein>
<accession>A0ABQ6MGQ6</accession>
<gene>
    <name evidence="8" type="ORF">TeGR_g13183</name>
</gene>
<feature type="region of interest" description="Disordered" evidence="7">
    <location>
        <begin position="220"/>
        <end position="246"/>
    </location>
</feature>
<dbReference type="EMBL" id="BRYB01001453">
    <property type="protein sequence ID" value="GMI26050.1"/>
    <property type="molecule type" value="Genomic_DNA"/>
</dbReference>
<keyword evidence="4" id="KW-1133">Transmembrane helix</keyword>
<name>A0ABQ6MGQ6_9STRA</name>
<evidence type="ECO:0000256" key="4">
    <source>
        <dbReference type="ARBA" id="ARBA00022989"/>
    </source>
</evidence>
<evidence type="ECO:0000256" key="5">
    <source>
        <dbReference type="ARBA" id="ARBA00023136"/>
    </source>
</evidence>
<dbReference type="InterPro" id="IPR007248">
    <property type="entry name" value="Mpv17_PMP22"/>
</dbReference>
<dbReference type="PANTHER" id="PTHR11266:SF17">
    <property type="entry name" value="PROTEIN MPV17"/>
    <property type="match status" value="1"/>
</dbReference>
<comment type="similarity">
    <text evidence="2 6">Belongs to the peroxisomal membrane protein PXMP2/4 family.</text>
</comment>